<evidence type="ECO:0000256" key="3">
    <source>
        <dbReference type="HAMAP-Rule" id="MF_01151"/>
    </source>
</evidence>
<evidence type="ECO:0000313" key="8">
    <source>
        <dbReference type="Proteomes" id="UP000030710"/>
    </source>
</evidence>
<protein>
    <recommendedName>
        <fullName evidence="3">Protein GrpE</fullName>
    </recommendedName>
    <alternativeName>
        <fullName evidence="3">HSP-70 cofactor</fullName>
    </alternativeName>
</protein>
<comment type="function">
    <text evidence="3">Participates actively in the response to hyperosmotic and heat shock by preventing the aggregation of stress-denatured proteins, in association with DnaK and GrpE. It is the nucleotide exchange factor for DnaK and may function as a thermosensor. Unfolded proteins bind initially to DnaJ; upon interaction with the DnaJ-bound protein, DnaK hydrolyzes its bound ATP, resulting in the formation of a stable complex. GrpE releases ADP from DnaK; ATP binding to DnaK triggers the release of the substrate protein, thus completing the reaction cycle. Several rounds of ATP-dependent interactions between DnaJ, DnaK and GrpE are required for fully efficient folding.</text>
</comment>
<dbReference type="Gene3D" id="3.90.20.20">
    <property type="match status" value="1"/>
</dbReference>
<dbReference type="GO" id="GO:0042803">
    <property type="term" value="F:protein homodimerization activity"/>
    <property type="evidence" value="ECO:0007669"/>
    <property type="project" value="InterPro"/>
</dbReference>
<keyword evidence="3 7" id="KW-0346">Stress response</keyword>
<keyword evidence="5" id="KW-0175">Coiled coil</keyword>
<dbReference type="EMBL" id="KE356561">
    <property type="protein sequence ID" value="ERG94827.1"/>
    <property type="molecule type" value="Genomic_DNA"/>
</dbReference>
<dbReference type="HOGENOM" id="CLU_057217_3_0_2"/>
<name>U1PM91_9EURY</name>
<dbReference type="HAMAP" id="MF_01151">
    <property type="entry name" value="GrpE"/>
    <property type="match status" value="1"/>
</dbReference>
<dbReference type="SUPFAM" id="SSF51064">
    <property type="entry name" value="Head domain of nucleotide exchange factor GrpE"/>
    <property type="match status" value="1"/>
</dbReference>
<dbReference type="InterPro" id="IPR013805">
    <property type="entry name" value="GrpE_CC"/>
</dbReference>
<gene>
    <name evidence="3" type="primary">grpE</name>
    <name evidence="7" type="ORF">J07HQW2_01269</name>
</gene>
<dbReference type="GO" id="GO:0006457">
    <property type="term" value="P:protein folding"/>
    <property type="evidence" value="ECO:0007669"/>
    <property type="project" value="InterPro"/>
</dbReference>
<dbReference type="InterPro" id="IPR000740">
    <property type="entry name" value="GrpE"/>
</dbReference>
<dbReference type="PRINTS" id="PR00773">
    <property type="entry name" value="GRPEPROTEIN"/>
</dbReference>
<keyword evidence="3" id="KW-0963">Cytoplasm</keyword>
<comment type="subunit">
    <text evidence="3">Homodimer.</text>
</comment>
<keyword evidence="2 3" id="KW-0143">Chaperone</keyword>
<dbReference type="AlphaFoldDB" id="U1PM91"/>
<dbReference type="PANTHER" id="PTHR21237">
    <property type="entry name" value="GRPE PROTEIN"/>
    <property type="match status" value="1"/>
</dbReference>
<evidence type="ECO:0000256" key="5">
    <source>
        <dbReference type="SAM" id="Coils"/>
    </source>
</evidence>
<proteinExistence type="inferred from homology"/>
<dbReference type="STRING" id="1238425.J07HQW2_01269"/>
<accession>U1PM91</accession>
<evidence type="ECO:0000256" key="4">
    <source>
        <dbReference type="RuleBase" id="RU004478"/>
    </source>
</evidence>
<feature type="coiled-coil region" evidence="5">
    <location>
        <begin position="116"/>
        <end position="157"/>
    </location>
</feature>
<evidence type="ECO:0000256" key="1">
    <source>
        <dbReference type="ARBA" id="ARBA00009054"/>
    </source>
</evidence>
<feature type="compositionally biased region" description="Acidic residues" evidence="6">
    <location>
        <begin position="269"/>
        <end position="296"/>
    </location>
</feature>
<dbReference type="GO" id="GO:0005737">
    <property type="term" value="C:cytoplasm"/>
    <property type="evidence" value="ECO:0007669"/>
    <property type="project" value="UniProtKB-SubCell"/>
</dbReference>
<dbReference type="CDD" id="cd00446">
    <property type="entry name" value="GrpE"/>
    <property type="match status" value="1"/>
</dbReference>
<evidence type="ECO:0000256" key="6">
    <source>
        <dbReference type="SAM" id="MobiDB-lite"/>
    </source>
</evidence>
<dbReference type="Proteomes" id="UP000030710">
    <property type="component" value="Unassembled WGS sequence"/>
</dbReference>
<dbReference type="PANTHER" id="PTHR21237:SF23">
    <property type="entry name" value="GRPE PROTEIN HOMOLOG, MITOCHONDRIAL"/>
    <property type="match status" value="1"/>
</dbReference>
<reference evidence="7 8" key="1">
    <citation type="journal article" date="2013" name="PLoS ONE">
        <title>Assembly-driven community genomics of a hypersaline microbial ecosystem.</title>
        <authorList>
            <person name="Podell S."/>
            <person name="Ugalde J.A."/>
            <person name="Narasingarao P."/>
            <person name="Banfield J.F."/>
            <person name="Heidelberg K.B."/>
            <person name="Allen E.E."/>
        </authorList>
    </citation>
    <scope>NUCLEOTIDE SEQUENCE [LARGE SCALE GENOMIC DNA]</scope>
    <source>
        <strain evidence="8">J07HQW2</strain>
    </source>
</reference>
<feature type="compositionally biased region" description="Acidic residues" evidence="6">
    <location>
        <begin position="77"/>
        <end position="92"/>
    </location>
</feature>
<dbReference type="SUPFAM" id="SSF58014">
    <property type="entry name" value="Coiled-coil domain of nucleotide exchange factor GrpE"/>
    <property type="match status" value="1"/>
</dbReference>
<dbReference type="InterPro" id="IPR009012">
    <property type="entry name" value="GrpE_head"/>
</dbReference>
<comment type="similarity">
    <text evidence="1 3 4">Belongs to the GrpE family.</text>
</comment>
<evidence type="ECO:0000256" key="2">
    <source>
        <dbReference type="ARBA" id="ARBA00023186"/>
    </source>
</evidence>
<dbReference type="Pfam" id="PF01025">
    <property type="entry name" value="GrpE"/>
    <property type="match status" value="1"/>
</dbReference>
<dbReference type="eggNOG" id="arCOG04772">
    <property type="taxonomic scope" value="Archaea"/>
</dbReference>
<organism evidence="7 8">
    <name type="scientific">Haloquadratum walsbyi J07HQW2</name>
    <dbReference type="NCBI Taxonomy" id="1238425"/>
    <lineage>
        <taxon>Archaea</taxon>
        <taxon>Methanobacteriati</taxon>
        <taxon>Methanobacteriota</taxon>
        <taxon>Stenosarchaea group</taxon>
        <taxon>Halobacteria</taxon>
        <taxon>Halobacteriales</taxon>
        <taxon>Haloferacaceae</taxon>
        <taxon>Haloquadratum</taxon>
    </lineage>
</organism>
<sequence>MASKAIKAQIQGTWLNYLWNPRCSLRIRHNQFYVFKSRHTLPHRMSDESTENHGTAEASPDGDVSGNENTMVKGGDENEDADNAESLDEDGQDAAAETVSLAERVAEYDETLAEEVASLKSEHDEQRDRIDELEGALKRSKADFENYKKRAKKREQQIRERATEDFVNRIVGVRDNLVRALEQDSDADIRPGIESTLDEFDRVLEDENVTVIDPEQGNNVDPAKHEVLMRVDAELPEGTVAEVFQQGYQMAGAVIQEAQITVSTGATATEEDGDDDDSQNVDCTEEDMENTEADSE</sequence>
<dbReference type="Gene3D" id="2.30.22.10">
    <property type="entry name" value="Head domain of nucleotide exchange factor GrpE"/>
    <property type="match status" value="1"/>
</dbReference>
<feature type="region of interest" description="Disordered" evidence="6">
    <location>
        <begin position="263"/>
        <end position="296"/>
    </location>
</feature>
<evidence type="ECO:0000313" key="7">
    <source>
        <dbReference type="EMBL" id="ERG94827.1"/>
    </source>
</evidence>
<dbReference type="GO" id="GO:0000774">
    <property type="term" value="F:adenyl-nucleotide exchange factor activity"/>
    <property type="evidence" value="ECO:0007669"/>
    <property type="project" value="InterPro"/>
</dbReference>
<dbReference type="GO" id="GO:0051087">
    <property type="term" value="F:protein-folding chaperone binding"/>
    <property type="evidence" value="ECO:0007669"/>
    <property type="project" value="InterPro"/>
</dbReference>
<dbReference type="GO" id="GO:0051082">
    <property type="term" value="F:unfolded protein binding"/>
    <property type="evidence" value="ECO:0007669"/>
    <property type="project" value="TreeGrafter"/>
</dbReference>
<comment type="subcellular location">
    <subcellularLocation>
        <location evidence="3">Cytoplasm</location>
    </subcellularLocation>
</comment>
<feature type="region of interest" description="Disordered" evidence="6">
    <location>
        <begin position="44"/>
        <end position="94"/>
    </location>
</feature>